<sequence>MQSYLGQDYLDQPYQTYADALATNASLFFQIVCHYGETEALKYGPVRLLARAASMAIIFLKVLALQLLTVDMENCLLLLRNAGKALRSIAADRLHVFVPYADFLDAQVEAF</sequence>
<keyword evidence="3" id="KW-1185">Reference proteome</keyword>
<evidence type="ECO:0000313" key="3">
    <source>
        <dbReference type="Proteomes" id="UP000326799"/>
    </source>
</evidence>
<feature type="transmembrane region" description="Helical" evidence="1">
    <location>
        <begin position="48"/>
        <end position="70"/>
    </location>
</feature>
<dbReference type="AlphaFoldDB" id="A0A5N6E816"/>
<accession>A0A5N6E816</accession>
<evidence type="ECO:0000256" key="1">
    <source>
        <dbReference type="SAM" id="Phobius"/>
    </source>
</evidence>
<evidence type="ECO:0000313" key="2">
    <source>
        <dbReference type="EMBL" id="KAB8213427.1"/>
    </source>
</evidence>
<proteinExistence type="predicted"/>
<name>A0A5N6E816_9EURO</name>
<keyword evidence="1" id="KW-0472">Membrane</keyword>
<dbReference type="Proteomes" id="UP000326799">
    <property type="component" value="Unassembled WGS sequence"/>
</dbReference>
<keyword evidence="1" id="KW-0812">Transmembrane</keyword>
<protein>
    <submittedName>
        <fullName evidence="2">Uncharacterized protein</fullName>
    </submittedName>
</protein>
<gene>
    <name evidence="2" type="ORF">BDV33DRAFT_210217</name>
</gene>
<keyword evidence="1" id="KW-1133">Transmembrane helix</keyword>
<reference evidence="2 3" key="1">
    <citation type="submission" date="2019-04" db="EMBL/GenBank/DDBJ databases">
        <title>Fungal friends and foes A comparative genomics study of 23 Aspergillus species from section Flavi.</title>
        <authorList>
            <consortium name="DOE Joint Genome Institute"/>
            <person name="Kjaerbolling I."/>
            <person name="Vesth T.C."/>
            <person name="Frisvad J.C."/>
            <person name="Nybo J.L."/>
            <person name="Theobald S."/>
            <person name="Kildgaard S."/>
            <person name="Petersen T.I."/>
            <person name="Kuo A."/>
            <person name="Sato A."/>
            <person name="Lyhne E.K."/>
            <person name="Kogle M.E."/>
            <person name="Wiebenga A."/>
            <person name="Kun R.S."/>
            <person name="Lubbers R.J."/>
            <person name="Makela M.R."/>
            <person name="Barry K."/>
            <person name="Chovatia M."/>
            <person name="Clum A."/>
            <person name="Daum C."/>
            <person name="Haridas S."/>
            <person name="He G."/>
            <person name="LaButti K."/>
            <person name="Lipzen A."/>
            <person name="Mondo S."/>
            <person name="Pangilinan J."/>
            <person name="Riley R."/>
            <person name="Salamov A."/>
            <person name="Simmons B.A."/>
            <person name="Magnuson J.K."/>
            <person name="Henrissat B."/>
            <person name="Mortensen U.H."/>
            <person name="Larsen T.O."/>
            <person name="De vries R.P."/>
            <person name="Grigoriev I.V."/>
            <person name="Machida M."/>
            <person name="Baker S.E."/>
            <person name="Andersen M.R."/>
        </authorList>
    </citation>
    <scope>NUCLEOTIDE SEQUENCE [LARGE SCALE GENOMIC DNA]</scope>
    <source>
        <strain evidence="2 3">CBS 126849</strain>
    </source>
</reference>
<dbReference type="EMBL" id="ML733616">
    <property type="protein sequence ID" value="KAB8213427.1"/>
    <property type="molecule type" value="Genomic_DNA"/>
</dbReference>
<organism evidence="2 3">
    <name type="scientific">Aspergillus novoparasiticus</name>
    <dbReference type="NCBI Taxonomy" id="986946"/>
    <lineage>
        <taxon>Eukaryota</taxon>
        <taxon>Fungi</taxon>
        <taxon>Dikarya</taxon>
        <taxon>Ascomycota</taxon>
        <taxon>Pezizomycotina</taxon>
        <taxon>Eurotiomycetes</taxon>
        <taxon>Eurotiomycetidae</taxon>
        <taxon>Eurotiales</taxon>
        <taxon>Aspergillaceae</taxon>
        <taxon>Aspergillus</taxon>
        <taxon>Aspergillus subgen. Circumdati</taxon>
    </lineage>
</organism>